<dbReference type="Pfam" id="PF02894">
    <property type="entry name" value="GFO_IDH_MocA_C"/>
    <property type="match status" value="1"/>
</dbReference>
<dbReference type="PANTHER" id="PTHR43593">
    <property type="match status" value="1"/>
</dbReference>
<evidence type="ECO:0000259" key="1">
    <source>
        <dbReference type="Pfam" id="PF01408"/>
    </source>
</evidence>
<dbReference type="Proteomes" id="UP000275267">
    <property type="component" value="Unassembled WGS sequence"/>
</dbReference>
<reference evidence="4" key="1">
    <citation type="journal article" date="2019" name="Nat. Commun.">
        <title>The genome of broomcorn millet.</title>
        <authorList>
            <person name="Zou C."/>
            <person name="Miki D."/>
            <person name="Li D."/>
            <person name="Tang Q."/>
            <person name="Xiao L."/>
            <person name="Rajput S."/>
            <person name="Deng P."/>
            <person name="Jia W."/>
            <person name="Huang R."/>
            <person name="Zhang M."/>
            <person name="Sun Y."/>
            <person name="Hu J."/>
            <person name="Fu X."/>
            <person name="Schnable P.S."/>
            <person name="Li F."/>
            <person name="Zhang H."/>
            <person name="Feng B."/>
            <person name="Zhu X."/>
            <person name="Liu R."/>
            <person name="Schnable J.C."/>
            <person name="Zhu J.-K."/>
            <person name="Zhang H."/>
        </authorList>
    </citation>
    <scope>NUCLEOTIDE SEQUENCE [LARGE SCALE GENOMIC DNA]</scope>
</reference>
<dbReference type="STRING" id="4540.A0A3L6PTG9"/>
<dbReference type="OrthoDB" id="446809at2759"/>
<dbReference type="Pfam" id="PF01408">
    <property type="entry name" value="GFO_IDH_MocA"/>
    <property type="match status" value="1"/>
</dbReference>
<dbReference type="GO" id="GO:0000166">
    <property type="term" value="F:nucleotide binding"/>
    <property type="evidence" value="ECO:0007669"/>
    <property type="project" value="InterPro"/>
</dbReference>
<proteinExistence type="predicted"/>
<dbReference type="InterPro" id="IPR036291">
    <property type="entry name" value="NAD(P)-bd_dom_sf"/>
</dbReference>
<keyword evidence="4" id="KW-1185">Reference proteome</keyword>
<feature type="domain" description="Gfo/Idh/MocA-like oxidoreductase N-terminal" evidence="1">
    <location>
        <begin position="8"/>
        <end position="143"/>
    </location>
</feature>
<gene>
    <name evidence="3" type="ORF">C2845_PM14G02450</name>
</gene>
<dbReference type="SUPFAM" id="SSF55347">
    <property type="entry name" value="Glyceraldehyde-3-phosphate dehydrogenase-like, C-terminal domain"/>
    <property type="match status" value="1"/>
</dbReference>
<evidence type="ECO:0000259" key="2">
    <source>
        <dbReference type="Pfam" id="PF02894"/>
    </source>
</evidence>
<name>A0A3L6PTG9_PANMI</name>
<dbReference type="Gene3D" id="3.30.360.10">
    <property type="entry name" value="Dihydrodipicolinate Reductase, domain 2"/>
    <property type="match status" value="1"/>
</dbReference>
<dbReference type="SUPFAM" id="SSF51735">
    <property type="entry name" value="NAD(P)-binding Rossmann-fold domains"/>
    <property type="match status" value="1"/>
</dbReference>
<evidence type="ECO:0000313" key="4">
    <source>
        <dbReference type="Proteomes" id="UP000275267"/>
    </source>
</evidence>
<accession>A0A3L6PTG9</accession>
<evidence type="ECO:0000313" key="3">
    <source>
        <dbReference type="EMBL" id="RLM62042.1"/>
    </source>
</evidence>
<sequence length="437" mass="47844">MEAAAAEVRYGIVGVGMMGREHLHNLAHLAAEVGREQSVKVRVTGLADPHQESLRLGLQLADELGLPAPQTFSGHRELLDSGLCDAVIVSSPNMTHYEILMDIISHHQPHHILVEKPLCTTVQHCKKVIEAAKQRPDIIVQVGLEYRYMPPVAKLIDIVKSGTLGQVRMVAIREHRFPFLVKVNNWNRFNCNSGGTLVEKCCHFFDLMRLFAAANPVRVMASGAIDVNHKDEMYDGKVPDIIDNAYVIVEFDNGSRGMLDLCMFAEGSRNEQEISVVGDTGKGEAFVPESIVRFGKRTEGRDGVVTIMAEDERIKYQGLHHGSSYLEHLNFLSAIRAQGACGPSVNLSDGLLSVAIGVAGQLSIEQGRFATMEERELYLAANPKDGGSDGEVCIIGTTTGNKNHRTGEKSDNKANFSLDNTKDQFYQHGVQACASIG</sequence>
<protein>
    <submittedName>
        <fullName evidence="3">Inositol 2-dehydrogenase 2</fullName>
    </submittedName>
</protein>
<dbReference type="Gene3D" id="3.40.50.720">
    <property type="entry name" value="NAD(P)-binding Rossmann-like Domain"/>
    <property type="match status" value="1"/>
</dbReference>
<dbReference type="PANTHER" id="PTHR43593:SF1">
    <property type="entry name" value="INOSITOL 2-DEHYDROGENASE"/>
    <property type="match status" value="1"/>
</dbReference>
<dbReference type="AlphaFoldDB" id="A0A3L6PTG9"/>
<dbReference type="InterPro" id="IPR004104">
    <property type="entry name" value="Gfo/Idh/MocA-like_OxRdtase_C"/>
</dbReference>
<dbReference type="InterPro" id="IPR000683">
    <property type="entry name" value="Gfo/Idh/MocA-like_OxRdtase_N"/>
</dbReference>
<dbReference type="InterPro" id="IPR050424">
    <property type="entry name" value="Gfo-Idh-MocA_inositol_DH"/>
</dbReference>
<comment type="caution">
    <text evidence="3">The sequence shown here is derived from an EMBL/GenBank/DDBJ whole genome shotgun (WGS) entry which is preliminary data.</text>
</comment>
<feature type="domain" description="Gfo/Idh/MocA-like oxidoreductase C-terminal" evidence="2">
    <location>
        <begin position="159"/>
        <end position="368"/>
    </location>
</feature>
<organism evidence="3 4">
    <name type="scientific">Panicum miliaceum</name>
    <name type="common">Proso millet</name>
    <name type="synonym">Broomcorn millet</name>
    <dbReference type="NCBI Taxonomy" id="4540"/>
    <lineage>
        <taxon>Eukaryota</taxon>
        <taxon>Viridiplantae</taxon>
        <taxon>Streptophyta</taxon>
        <taxon>Embryophyta</taxon>
        <taxon>Tracheophyta</taxon>
        <taxon>Spermatophyta</taxon>
        <taxon>Magnoliopsida</taxon>
        <taxon>Liliopsida</taxon>
        <taxon>Poales</taxon>
        <taxon>Poaceae</taxon>
        <taxon>PACMAD clade</taxon>
        <taxon>Panicoideae</taxon>
        <taxon>Panicodae</taxon>
        <taxon>Paniceae</taxon>
        <taxon>Panicinae</taxon>
        <taxon>Panicum</taxon>
        <taxon>Panicum sect. Panicum</taxon>
    </lineage>
</organism>
<dbReference type="EMBL" id="PQIB02000016">
    <property type="protein sequence ID" value="RLM62042.1"/>
    <property type="molecule type" value="Genomic_DNA"/>
</dbReference>